<sequence>MQCIALSHLGCRRLKALAGDPFSLSLFPLSCPPLVELRLPLFPFCISCEEEGRTGAMALWCLREVSFSMLPSFVWYVYGLWATPGWSIPWVCLSAGVATEDRCRDGCSYRDKVFCRDALPHRDKVAVAVPFLIAMVSRWPRRSRQYLCCLGCFHGSSWVVGMFPRAGLPLGPSGGERGRLPSCIQ</sequence>
<dbReference type="EMBL" id="NMUH01002932">
    <property type="protein sequence ID" value="MQM02877.1"/>
    <property type="molecule type" value="Genomic_DNA"/>
</dbReference>
<name>A0A843W6A9_COLES</name>
<evidence type="ECO:0000313" key="2">
    <source>
        <dbReference type="Proteomes" id="UP000652761"/>
    </source>
</evidence>
<reference evidence="1" key="1">
    <citation type="submission" date="2017-07" db="EMBL/GenBank/DDBJ databases">
        <title>Taro Niue Genome Assembly and Annotation.</title>
        <authorList>
            <person name="Atibalentja N."/>
            <person name="Keating K."/>
            <person name="Fields C.J."/>
        </authorList>
    </citation>
    <scope>NUCLEOTIDE SEQUENCE</scope>
    <source>
        <strain evidence="1">Niue_2</strain>
        <tissue evidence="1">Leaf</tissue>
    </source>
</reference>
<keyword evidence="2" id="KW-1185">Reference proteome</keyword>
<dbReference type="Proteomes" id="UP000652761">
    <property type="component" value="Unassembled WGS sequence"/>
</dbReference>
<dbReference type="AlphaFoldDB" id="A0A843W6A9"/>
<proteinExistence type="predicted"/>
<gene>
    <name evidence="1" type="ORF">Taro_035648</name>
</gene>
<protein>
    <submittedName>
        <fullName evidence="1">Uncharacterized protein</fullName>
    </submittedName>
</protein>
<accession>A0A843W6A9</accession>
<evidence type="ECO:0000313" key="1">
    <source>
        <dbReference type="EMBL" id="MQM02877.1"/>
    </source>
</evidence>
<organism evidence="1 2">
    <name type="scientific">Colocasia esculenta</name>
    <name type="common">Wild taro</name>
    <name type="synonym">Arum esculentum</name>
    <dbReference type="NCBI Taxonomy" id="4460"/>
    <lineage>
        <taxon>Eukaryota</taxon>
        <taxon>Viridiplantae</taxon>
        <taxon>Streptophyta</taxon>
        <taxon>Embryophyta</taxon>
        <taxon>Tracheophyta</taxon>
        <taxon>Spermatophyta</taxon>
        <taxon>Magnoliopsida</taxon>
        <taxon>Liliopsida</taxon>
        <taxon>Araceae</taxon>
        <taxon>Aroideae</taxon>
        <taxon>Colocasieae</taxon>
        <taxon>Colocasia</taxon>
    </lineage>
</organism>
<comment type="caution">
    <text evidence="1">The sequence shown here is derived from an EMBL/GenBank/DDBJ whole genome shotgun (WGS) entry which is preliminary data.</text>
</comment>